<reference evidence="1" key="1">
    <citation type="submission" date="2022-08" db="EMBL/GenBank/DDBJ databases">
        <title>Genome Sequence of Lecanicillium fungicola.</title>
        <authorList>
            <person name="Buettner E."/>
        </authorList>
    </citation>
    <scope>NUCLEOTIDE SEQUENCE</scope>
    <source>
        <strain evidence="1">Babe33</strain>
    </source>
</reference>
<evidence type="ECO:0000313" key="2">
    <source>
        <dbReference type="Proteomes" id="UP001143910"/>
    </source>
</evidence>
<evidence type="ECO:0000313" key="1">
    <source>
        <dbReference type="EMBL" id="KAJ2970402.1"/>
    </source>
</evidence>
<gene>
    <name evidence="1" type="ORF">NQ176_g8207</name>
</gene>
<keyword evidence="2" id="KW-1185">Reference proteome</keyword>
<comment type="caution">
    <text evidence="1">The sequence shown here is derived from an EMBL/GenBank/DDBJ whole genome shotgun (WGS) entry which is preliminary data.</text>
</comment>
<accession>A0ACC1MTS0</accession>
<dbReference type="Proteomes" id="UP001143910">
    <property type="component" value="Unassembled WGS sequence"/>
</dbReference>
<sequence>MPLSEENGLASPGPADSAVLTNSRATQPCSTTDDATGKSELLWLSSVALGQMVMASSSPETADFIPGHERSPEHVALFSVICNVFGGLCMTGQAGKSYDKVPKTYSSTEYGN</sequence>
<dbReference type="EMBL" id="JANJQO010001543">
    <property type="protein sequence ID" value="KAJ2970402.1"/>
    <property type="molecule type" value="Genomic_DNA"/>
</dbReference>
<proteinExistence type="predicted"/>
<name>A0ACC1MTS0_9HYPO</name>
<organism evidence="1 2">
    <name type="scientific">Zarea fungicola</name>
    <dbReference type="NCBI Taxonomy" id="93591"/>
    <lineage>
        <taxon>Eukaryota</taxon>
        <taxon>Fungi</taxon>
        <taxon>Dikarya</taxon>
        <taxon>Ascomycota</taxon>
        <taxon>Pezizomycotina</taxon>
        <taxon>Sordariomycetes</taxon>
        <taxon>Hypocreomycetidae</taxon>
        <taxon>Hypocreales</taxon>
        <taxon>Cordycipitaceae</taxon>
        <taxon>Zarea</taxon>
    </lineage>
</organism>
<protein>
    <submittedName>
        <fullName evidence="1">Uncharacterized protein</fullName>
    </submittedName>
</protein>